<dbReference type="PANTHER" id="PTHR36701:SF1">
    <property type="entry name" value="EPOXYQUEUOSINE REDUCTASE QUEH"/>
    <property type="match status" value="1"/>
</dbReference>
<reference evidence="17 18" key="1">
    <citation type="submission" date="2019-08" db="EMBL/GenBank/DDBJ databases">
        <title>In-depth cultivation of the pig gut microbiome towards novel bacterial diversity and tailored functional studies.</title>
        <authorList>
            <person name="Wylensek D."/>
            <person name="Hitch T.C.A."/>
            <person name="Clavel T."/>
        </authorList>
    </citation>
    <scope>NUCLEOTIDE SEQUENCE [LARGE SCALE GENOMIC DNA]</scope>
    <source>
        <strain evidence="17 18">NM-380-WT-3C1</strain>
    </source>
</reference>
<evidence type="ECO:0000256" key="9">
    <source>
        <dbReference type="ARBA" id="ARBA00022785"/>
    </source>
</evidence>
<evidence type="ECO:0000313" key="17">
    <source>
        <dbReference type="EMBL" id="MSU05682.1"/>
    </source>
</evidence>
<gene>
    <name evidence="17" type="ORF">FYJ80_02655</name>
</gene>
<keyword evidence="8" id="KW-0479">Metal-binding</keyword>
<dbReference type="InterPro" id="IPR003828">
    <property type="entry name" value="QueH"/>
</dbReference>
<proteinExistence type="inferred from homology"/>
<evidence type="ECO:0000313" key="18">
    <source>
        <dbReference type="Proteomes" id="UP000460549"/>
    </source>
</evidence>
<comment type="catalytic activity">
    <reaction evidence="16">
        <text>epoxyqueuosine(34) in tRNA + AH2 = queuosine(34) in tRNA + A + H2O</text>
        <dbReference type="Rhea" id="RHEA:32159"/>
        <dbReference type="Rhea" id="RHEA-COMP:18571"/>
        <dbReference type="Rhea" id="RHEA-COMP:18582"/>
        <dbReference type="ChEBI" id="CHEBI:13193"/>
        <dbReference type="ChEBI" id="CHEBI:15377"/>
        <dbReference type="ChEBI" id="CHEBI:17499"/>
        <dbReference type="ChEBI" id="CHEBI:194431"/>
        <dbReference type="ChEBI" id="CHEBI:194443"/>
        <dbReference type="EC" id="1.17.99.6"/>
    </reaction>
</comment>
<protein>
    <recommendedName>
        <fullName evidence="5">Epoxyqueuosine reductase QueH</fullName>
        <ecNumber evidence="4">1.17.99.6</ecNumber>
    </recommendedName>
    <alternativeName>
        <fullName evidence="15">Queuosine biosynthesis protein QueH</fullName>
    </alternativeName>
</protein>
<keyword evidence="12" id="KW-0411">Iron-sulfur</keyword>
<dbReference type="RefSeq" id="WP_154424581.1">
    <property type="nucleotide sequence ID" value="NZ_VUNN01000003.1"/>
</dbReference>
<dbReference type="EC" id="1.17.99.6" evidence="4"/>
<dbReference type="GO" id="GO:0052693">
    <property type="term" value="F:epoxyqueuosine reductase activity"/>
    <property type="evidence" value="ECO:0007669"/>
    <property type="project" value="UniProtKB-EC"/>
</dbReference>
<dbReference type="GO" id="GO:0008616">
    <property type="term" value="P:tRNA queuosine(34) biosynthetic process"/>
    <property type="evidence" value="ECO:0007669"/>
    <property type="project" value="UniProtKB-UniPathway"/>
</dbReference>
<evidence type="ECO:0000256" key="14">
    <source>
        <dbReference type="ARBA" id="ARBA00023284"/>
    </source>
</evidence>
<keyword evidence="9" id="KW-0671">Queuosine biosynthesis</keyword>
<keyword evidence="11" id="KW-0408">Iron</keyword>
<keyword evidence="10" id="KW-0560">Oxidoreductase</keyword>
<comment type="pathway">
    <text evidence="2">tRNA modification; tRNA-queuosine biosynthesis.</text>
</comment>
<dbReference type="UniPathway" id="UPA00392"/>
<keyword evidence="18" id="KW-1185">Reference proteome</keyword>
<keyword evidence="14" id="KW-0676">Redox-active center</keyword>
<name>A0A7X2PB85_9SPIO</name>
<evidence type="ECO:0000256" key="13">
    <source>
        <dbReference type="ARBA" id="ARBA00023157"/>
    </source>
</evidence>
<comment type="similarity">
    <text evidence="3">Belongs to the QueH family.</text>
</comment>
<evidence type="ECO:0000256" key="8">
    <source>
        <dbReference type="ARBA" id="ARBA00022723"/>
    </source>
</evidence>
<keyword evidence="6" id="KW-0004">4Fe-4S</keyword>
<evidence type="ECO:0000256" key="7">
    <source>
        <dbReference type="ARBA" id="ARBA00022694"/>
    </source>
</evidence>
<dbReference type="PANTHER" id="PTHR36701">
    <property type="entry name" value="EPOXYQUEUOSINE REDUCTASE QUEH"/>
    <property type="match status" value="1"/>
</dbReference>
<dbReference type="Proteomes" id="UP000460549">
    <property type="component" value="Unassembled WGS sequence"/>
</dbReference>
<evidence type="ECO:0000256" key="12">
    <source>
        <dbReference type="ARBA" id="ARBA00023014"/>
    </source>
</evidence>
<evidence type="ECO:0000256" key="11">
    <source>
        <dbReference type="ARBA" id="ARBA00023004"/>
    </source>
</evidence>
<organism evidence="17 18">
    <name type="scientific">Bullifex porci</name>
    <dbReference type="NCBI Taxonomy" id="2606638"/>
    <lineage>
        <taxon>Bacteria</taxon>
        <taxon>Pseudomonadati</taxon>
        <taxon>Spirochaetota</taxon>
        <taxon>Spirochaetia</taxon>
        <taxon>Spirochaetales</taxon>
        <taxon>Spirochaetaceae</taxon>
        <taxon>Bullifex</taxon>
    </lineage>
</organism>
<evidence type="ECO:0000256" key="1">
    <source>
        <dbReference type="ARBA" id="ARBA00002268"/>
    </source>
</evidence>
<evidence type="ECO:0000256" key="3">
    <source>
        <dbReference type="ARBA" id="ARBA00008207"/>
    </source>
</evidence>
<keyword evidence="7" id="KW-0819">tRNA processing</keyword>
<sequence length="175" mass="20331">MIDESILVHCCCGPCSTASIERLLQEGWKPVLYFSNDNIDSEEEFEKRYENLIIVAEKYNLRVIKKSYDHSSWREFVKGLEQEKEHGKRCVKCFRYNLLEASKMAESLGIKHFCTTLTVSRFKNSFVIFSQGEDLPGFEKIDFKKKDGFAISCKLANELGLYRQQYCGCEFSKNS</sequence>
<comment type="caution">
    <text evidence="17">The sequence shown here is derived from an EMBL/GenBank/DDBJ whole genome shotgun (WGS) entry which is preliminary data.</text>
</comment>
<evidence type="ECO:0000256" key="4">
    <source>
        <dbReference type="ARBA" id="ARBA00012622"/>
    </source>
</evidence>
<comment type="function">
    <text evidence="1">Catalyzes the conversion of epoxyqueuosine (oQ) to queuosine (Q), which is a hypermodified base found in the wobble positions of tRNA(Asp), tRNA(Asn), tRNA(His) and tRNA(Tyr).</text>
</comment>
<dbReference type="GO" id="GO:0051539">
    <property type="term" value="F:4 iron, 4 sulfur cluster binding"/>
    <property type="evidence" value="ECO:0007669"/>
    <property type="project" value="UniProtKB-KW"/>
</dbReference>
<dbReference type="GO" id="GO:0046872">
    <property type="term" value="F:metal ion binding"/>
    <property type="evidence" value="ECO:0007669"/>
    <property type="project" value="UniProtKB-KW"/>
</dbReference>
<evidence type="ECO:0000256" key="16">
    <source>
        <dbReference type="ARBA" id="ARBA00047415"/>
    </source>
</evidence>
<evidence type="ECO:0000256" key="5">
    <source>
        <dbReference type="ARBA" id="ARBA00016895"/>
    </source>
</evidence>
<accession>A0A7X2PB85</accession>
<dbReference type="EMBL" id="VUNN01000003">
    <property type="protein sequence ID" value="MSU05682.1"/>
    <property type="molecule type" value="Genomic_DNA"/>
</dbReference>
<keyword evidence="13" id="KW-1015">Disulfide bond</keyword>
<evidence type="ECO:0000256" key="6">
    <source>
        <dbReference type="ARBA" id="ARBA00022485"/>
    </source>
</evidence>
<evidence type="ECO:0000256" key="10">
    <source>
        <dbReference type="ARBA" id="ARBA00023002"/>
    </source>
</evidence>
<dbReference type="AlphaFoldDB" id="A0A7X2PB85"/>
<dbReference type="Pfam" id="PF02677">
    <property type="entry name" value="QueH"/>
    <property type="match status" value="1"/>
</dbReference>
<evidence type="ECO:0000256" key="2">
    <source>
        <dbReference type="ARBA" id="ARBA00004691"/>
    </source>
</evidence>
<evidence type="ECO:0000256" key="15">
    <source>
        <dbReference type="ARBA" id="ARBA00031446"/>
    </source>
</evidence>